<evidence type="ECO:0000256" key="5">
    <source>
        <dbReference type="ARBA" id="ARBA00022723"/>
    </source>
</evidence>
<evidence type="ECO:0000256" key="2">
    <source>
        <dbReference type="ARBA" id="ARBA00011062"/>
    </source>
</evidence>
<name>B6WUM1_9BACT</name>
<dbReference type="GO" id="GO:0008254">
    <property type="term" value="F:3'-nucleotidase activity"/>
    <property type="evidence" value="ECO:0007669"/>
    <property type="project" value="TreeGrafter"/>
</dbReference>
<sequence>AGACLSIKIPLFQRYCQMRVLLTNDDGIRAEGLRAMYRALREAGHTVHVVAPMHEQSGVGHSLTFFDPLRAHKIEEPDFEGLGLYGTPTDCVKLALGNLLKKRPDMVISGINAGSNVGPDILYSGTVGAATEAAHEDLPSMALSCDASGGHPDMDAIARHAVELAARIDWKKVAHRRVINVNYPRGPLSEAKGLRICPQTSAVWKNAYAERKDPRGEPYWWLEGEIPPHTINAGSDKDLLNRGYITVTPLRFEFTDHESLRSLEDMLLS</sequence>
<dbReference type="GO" id="GO:0004309">
    <property type="term" value="F:exopolyphosphatase activity"/>
    <property type="evidence" value="ECO:0007669"/>
    <property type="project" value="TreeGrafter"/>
</dbReference>
<dbReference type="EMBL" id="ABXU01000056">
    <property type="protein sequence ID" value="EEB33314.1"/>
    <property type="molecule type" value="Genomic_DNA"/>
</dbReference>
<protein>
    <recommendedName>
        <fullName evidence="3">5'-nucleotidase</fullName>
        <ecNumber evidence="3">3.1.3.5</ecNumber>
    </recommendedName>
</protein>
<dbReference type="eggNOG" id="COG0496">
    <property type="taxonomic scope" value="Bacteria"/>
</dbReference>
<dbReference type="HOGENOM" id="CLU_1032463_0_0_7"/>
<evidence type="ECO:0000256" key="1">
    <source>
        <dbReference type="ARBA" id="ARBA00000815"/>
    </source>
</evidence>
<comment type="similarity">
    <text evidence="2">Belongs to the SurE nucleotidase family.</text>
</comment>
<evidence type="ECO:0000313" key="9">
    <source>
        <dbReference type="EMBL" id="EEB33314.1"/>
    </source>
</evidence>
<dbReference type="NCBIfam" id="TIGR00087">
    <property type="entry name" value="surE"/>
    <property type="match status" value="1"/>
</dbReference>
<proteinExistence type="inferred from homology"/>
<evidence type="ECO:0000256" key="3">
    <source>
        <dbReference type="ARBA" id="ARBA00012643"/>
    </source>
</evidence>
<comment type="caution">
    <text evidence="9">The sequence shown here is derived from an EMBL/GenBank/DDBJ whole genome shotgun (WGS) entry which is preliminary data.</text>
</comment>
<dbReference type="Proteomes" id="UP000003676">
    <property type="component" value="Unassembled WGS sequence"/>
</dbReference>
<evidence type="ECO:0000256" key="4">
    <source>
        <dbReference type="ARBA" id="ARBA00022490"/>
    </source>
</evidence>
<dbReference type="InterPro" id="IPR036523">
    <property type="entry name" value="SurE-like_sf"/>
</dbReference>
<feature type="domain" description="Survival protein SurE-like phosphatase/nucleotidase" evidence="8">
    <location>
        <begin position="20"/>
        <end position="205"/>
    </location>
</feature>
<comment type="catalytic activity">
    <reaction evidence="1">
        <text>a ribonucleoside 5'-phosphate + H2O = a ribonucleoside + phosphate</text>
        <dbReference type="Rhea" id="RHEA:12484"/>
        <dbReference type="ChEBI" id="CHEBI:15377"/>
        <dbReference type="ChEBI" id="CHEBI:18254"/>
        <dbReference type="ChEBI" id="CHEBI:43474"/>
        <dbReference type="ChEBI" id="CHEBI:58043"/>
        <dbReference type="EC" id="3.1.3.5"/>
    </reaction>
</comment>
<keyword evidence="4" id="KW-0963">Cytoplasm</keyword>
<dbReference type="EC" id="3.1.3.5" evidence="3"/>
<dbReference type="GO" id="GO:0046872">
    <property type="term" value="F:metal ion binding"/>
    <property type="evidence" value="ECO:0007669"/>
    <property type="project" value="UniProtKB-KW"/>
</dbReference>
<organism evidence="9 10">
    <name type="scientific">Desulfovibrio piger ATCC 29098</name>
    <dbReference type="NCBI Taxonomy" id="411464"/>
    <lineage>
        <taxon>Bacteria</taxon>
        <taxon>Pseudomonadati</taxon>
        <taxon>Thermodesulfobacteriota</taxon>
        <taxon>Desulfovibrionia</taxon>
        <taxon>Desulfovibrionales</taxon>
        <taxon>Desulfovibrionaceae</taxon>
        <taxon>Desulfovibrio</taxon>
    </lineage>
</organism>
<accession>B6WUM1</accession>
<feature type="non-terminal residue" evidence="9">
    <location>
        <position position="1"/>
    </location>
</feature>
<dbReference type="HAMAP" id="MF_00060">
    <property type="entry name" value="SurE"/>
    <property type="match status" value="1"/>
</dbReference>
<keyword evidence="5" id="KW-0479">Metal-binding</keyword>
<evidence type="ECO:0000256" key="7">
    <source>
        <dbReference type="ARBA" id="ARBA00022801"/>
    </source>
</evidence>
<dbReference type="AlphaFoldDB" id="B6WUM1"/>
<dbReference type="Pfam" id="PF01975">
    <property type="entry name" value="SurE"/>
    <property type="match status" value="1"/>
</dbReference>
<dbReference type="PANTHER" id="PTHR30457:SF12">
    <property type="entry name" value="5'_3'-NUCLEOTIDASE SURE"/>
    <property type="match status" value="1"/>
</dbReference>
<dbReference type="PANTHER" id="PTHR30457">
    <property type="entry name" value="5'-NUCLEOTIDASE SURE"/>
    <property type="match status" value="1"/>
</dbReference>
<evidence type="ECO:0000256" key="6">
    <source>
        <dbReference type="ARBA" id="ARBA00022741"/>
    </source>
</evidence>
<dbReference type="InterPro" id="IPR002828">
    <property type="entry name" value="SurE-like_Pase/nucleotidase"/>
</dbReference>
<evidence type="ECO:0000259" key="8">
    <source>
        <dbReference type="Pfam" id="PF01975"/>
    </source>
</evidence>
<dbReference type="GO" id="GO:0000166">
    <property type="term" value="F:nucleotide binding"/>
    <property type="evidence" value="ECO:0007669"/>
    <property type="project" value="UniProtKB-KW"/>
</dbReference>
<dbReference type="STRING" id="901.DESPIGER_1837"/>
<reference evidence="9 10" key="1">
    <citation type="submission" date="2008-10" db="EMBL/GenBank/DDBJ databases">
        <title>Draft genome sequence of Desulvovibrio piger (ATCC 29098).</title>
        <authorList>
            <person name="Sudarsanam P."/>
            <person name="Ley R."/>
            <person name="Guruge J."/>
            <person name="Turnbaugh P.J."/>
            <person name="Mahowald M."/>
            <person name="Liep D."/>
            <person name="Gordon J."/>
        </authorList>
    </citation>
    <scope>NUCLEOTIDE SEQUENCE [LARGE SCALE GENOMIC DNA]</scope>
    <source>
        <strain evidence="9 10">ATCC 29098</strain>
    </source>
</reference>
<keyword evidence="6" id="KW-0547">Nucleotide-binding</keyword>
<dbReference type="GO" id="GO:0008253">
    <property type="term" value="F:5'-nucleotidase activity"/>
    <property type="evidence" value="ECO:0007669"/>
    <property type="project" value="UniProtKB-EC"/>
</dbReference>
<dbReference type="NCBIfam" id="NF001490">
    <property type="entry name" value="PRK00346.1-4"/>
    <property type="match status" value="1"/>
</dbReference>
<keyword evidence="7 9" id="KW-0378">Hydrolase</keyword>
<gene>
    <name evidence="9" type="primary">surE</name>
    <name evidence="9" type="ORF">DESPIG_01782</name>
</gene>
<dbReference type="InterPro" id="IPR030048">
    <property type="entry name" value="SurE"/>
</dbReference>
<reference evidence="9 10" key="2">
    <citation type="submission" date="2008-10" db="EMBL/GenBank/DDBJ databases">
        <authorList>
            <person name="Fulton L."/>
            <person name="Clifton S."/>
            <person name="Fulton B."/>
            <person name="Xu J."/>
            <person name="Minx P."/>
            <person name="Pepin K.H."/>
            <person name="Johnson M."/>
            <person name="Bhonagiri V."/>
            <person name="Nash W.E."/>
            <person name="Mardis E.R."/>
            <person name="Wilson R.K."/>
        </authorList>
    </citation>
    <scope>NUCLEOTIDE SEQUENCE [LARGE SCALE GENOMIC DNA]</scope>
    <source>
        <strain evidence="9 10">ATCC 29098</strain>
    </source>
</reference>
<dbReference type="SUPFAM" id="SSF64167">
    <property type="entry name" value="SurE-like"/>
    <property type="match status" value="1"/>
</dbReference>
<evidence type="ECO:0000313" key="10">
    <source>
        <dbReference type="Proteomes" id="UP000003676"/>
    </source>
</evidence>
<dbReference type="Gene3D" id="3.40.1210.10">
    <property type="entry name" value="Survival protein SurE-like phosphatase/nucleotidase"/>
    <property type="match status" value="1"/>
</dbReference>